<dbReference type="GO" id="GO:0008658">
    <property type="term" value="F:penicillin binding"/>
    <property type="evidence" value="ECO:0007669"/>
    <property type="project" value="InterPro"/>
</dbReference>
<evidence type="ECO:0000256" key="17">
    <source>
        <dbReference type="ARBA" id="ARBA00022984"/>
    </source>
</evidence>
<evidence type="ECO:0000256" key="16">
    <source>
        <dbReference type="ARBA" id="ARBA00022968"/>
    </source>
</evidence>
<dbReference type="HOGENOM" id="CLU_006354_2_6_9"/>
<dbReference type="GO" id="GO:0009002">
    <property type="term" value="F:serine-type D-Ala-D-Ala carboxypeptidase activity"/>
    <property type="evidence" value="ECO:0007669"/>
    <property type="project" value="UniProtKB-EC"/>
</dbReference>
<dbReference type="InterPro" id="IPR023346">
    <property type="entry name" value="Lysozyme-like_dom_sf"/>
</dbReference>
<keyword evidence="13" id="KW-0812">Transmembrane</keyword>
<evidence type="ECO:0000256" key="10">
    <source>
        <dbReference type="ARBA" id="ARBA00022670"/>
    </source>
</evidence>
<dbReference type="GO" id="GO:0005886">
    <property type="term" value="C:plasma membrane"/>
    <property type="evidence" value="ECO:0007669"/>
    <property type="project" value="UniProtKB-SubCell"/>
</dbReference>
<dbReference type="CAZy" id="GT51">
    <property type="family name" value="Glycosyltransferase Family 51"/>
</dbReference>
<gene>
    <name evidence="29" type="ordered locus">Dtox_1300</name>
</gene>
<keyword evidence="30" id="KW-1185">Reference proteome</keyword>
<dbReference type="Gene3D" id="1.10.3810.10">
    <property type="entry name" value="Biosynthetic peptidoglycan transglycosylase-like"/>
    <property type="match status" value="1"/>
</dbReference>
<evidence type="ECO:0000256" key="12">
    <source>
        <dbReference type="ARBA" id="ARBA00022679"/>
    </source>
</evidence>
<comment type="catalytic activity">
    <reaction evidence="23">
        <text>Preferential cleavage: (Ac)2-L-Lys-D-Ala-|-D-Ala. Also transpeptidation of peptidyl-alanyl moieties that are N-acyl substituents of D-alanine.</text>
        <dbReference type="EC" id="3.4.16.4"/>
    </reaction>
</comment>
<dbReference type="InterPro" id="IPR036950">
    <property type="entry name" value="PBP_transglycosylase"/>
</dbReference>
<evidence type="ECO:0000259" key="28">
    <source>
        <dbReference type="Pfam" id="PF00912"/>
    </source>
</evidence>
<dbReference type="GO" id="GO:0008360">
    <property type="term" value="P:regulation of cell shape"/>
    <property type="evidence" value="ECO:0007669"/>
    <property type="project" value="UniProtKB-KW"/>
</dbReference>
<evidence type="ECO:0000256" key="3">
    <source>
        <dbReference type="ARBA" id="ARBA00004752"/>
    </source>
</evidence>
<keyword evidence="12" id="KW-0808">Transferase</keyword>
<dbReference type="InterPro" id="IPR001460">
    <property type="entry name" value="PCN-bd_Tpept"/>
</dbReference>
<dbReference type="EC" id="2.4.99.28" evidence="24"/>
<keyword evidence="16" id="KW-0735">Signal-anchor</keyword>
<comment type="subcellular location">
    <subcellularLocation>
        <location evidence="2">Cell membrane</location>
        <topology evidence="2">Single-pass type II membrane protein</topology>
    </subcellularLocation>
</comment>
<dbReference type="GO" id="GO:0071555">
    <property type="term" value="P:cell wall organization"/>
    <property type="evidence" value="ECO:0007669"/>
    <property type="project" value="UniProtKB-KW"/>
</dbReference>
<evidence type="ECO:0000256" key="9">
    <source>
        <dbReference type="ARBA" id="ARBA00022645"/>
    </source>
</evidence>
<evidence type="ECO:0000256" key="23">
    <source>
        <dbReference type="ARBA" id="ARBA00034000"/>
    </source>
</evidence>
<dbReference type="PANTHER" id="PTHR32282:SF27">
    <property type="entry name" value="PENICILLIN-BINDING PROTEIN 1A"/>
    <property type="match status" value="1"/>
</dbReference>
<keyword evidence="17" id="KW-0573">Peptidoglycan synthesis</keyword>
<dbReference type="UniPathway" id="UPA00219"/>
<feature type="domain" description="Glycosyl transferase family 51" evidence="28">
    <location>
        <begin position="42"/>
        <end position="216"/>
    </location>
</feature>
<evidence type="ECO:0000256" key="8">
    <source>
        <dbReference type="ARBA" id="ARBA00022475"/>
    </source>
</evidence>
<organism evidence="29 30">
    <name type="scientific">Desulfofarcimen acetoxidans (strain ATCC 49208 / DSM 771 / KCTC 5769 / VKM B-1644 / 5575)</name>
    <name type="common">Desulfotomaculum acetoxidans</name>
    <dbReference type="NCBI Taxonomy" id="485916"/>
    <lineage>
        <taxon>Bacteria</taxon>
        <taxon>Bacillati</taxon>
        <taxon>Bacillota</taxon>
        <taxon>Clostridia</taxon>
        <taxon>Eubacteriales</taxon>
        <taxon>Peptococcaceae</taxon>
        <taxon>Desulfofarcimen</taxon>
    </lineage>
</organism>
<keyword evidence="20" id="KW-0046">Antibiotic resistance</keyword>
<dbReference type="SUPFAM" id="SSF53955">
    <property type="entry name" value="Lysozyme-like"/>
    <property type="match status" value="1"/>
</dbReference>
<proteinExistence type="inferred from homology"/>
<evidence type="ECO:0000256" key="19">
    <source>
        <dbReference type="ARBA" id="ARBA00023136"/>
    </source>
</evidence>
<dbReference type="EC" id="3.4.16.4" evidence="6"/>
<dbReference type="STRING" id="485916.Dtox_1300"/>
<comment type="similarity">
    <text evidence="5">In the N-terminal section; belongs to the glycosyltransferase 51 family.</text>
</comment>
<dbReference type="AlphaFoldDB" id="C8W693"/>
<dbReference type="SUPFAM" id="SSF56601">
    <property type="entry name" value="beta-lactamase/transpeptidase-like"/>
    <property type="match status" value="1"/>
</dbReference>
<dbReference type="GO" id="GO:0046677">
    <property type="term" value="P:response to antibiotic"/>
    <property type="evidence" value="ECO:0007669"/>
    <property type="project" value="UniProtKB-KW"/>
</dbReference>
<evidence type="ECO:0000256" key="15">
    <source>
        <dbReference type="ARBA" id="ARBA00022960"/>
    </source>
</evidence>
<reference evidence="29 30" key="1">
    <citation type="journal article" date="2009" name="Stand. Genomic Sci.">
        <title>Complete genome sequence of Desulfotomaculum acetoxidans type strain (5575).</title>
        <authorList>
            <person name="Spring S."/>
            <person name="Lapidus A."/>
            <person name="Schroder M."/>
            <person name="Gleim D."/>
            <person name="Sims D."/>
            <person name="Meincke L."/>
            <person name="Glavina Del Rio T."/>
            <person name="Tice H."/>
            <person name="Copeland A."/>
            <person name="Cheng J.F."/>
            <person name="Lucas S."/>
            <person name="Chen F."/>
            <person name="Nolan M."/>
            <person name="Bruce D."/>
            <person name="Goodwin L."/>
            <person name="Pitluck S."/>
            <person name="Ivanova N."/>
            <person name="Mavromatis K."/>
            <person name="Mikhailova N."/>
            <person name="Pati A."/>
            <person name="Chen A."/>
            <person name="Palaniappan K."/>
            <person name="Land M."/>
            <person name="Hauser L."/>
            <person name="Chang Y.J."/>
            <person name="Jeffries C.D."/>
            <person name="Chain P."/>
            <person name="Saunders E."/>
            <person name="Brettin T."/>
            <person name="Detter J.C."/>
            <person name="Goker M."/>
            <person name="Bristow J."/>
            <person name="Eisen J.A."/>
            <person name="Markowitz V."/>
            <person name="Hugenholtz P."/>
            <person name="Kyrpides N.C."/>
            <person name="Klenk H.P."/>
            <person name="Han C."/>
        </authorList>
    </citation>
    <scope>NUCLEOTIDE SEQUENCE [LARGE SCALE GENOMIC DNA]</scope>
    <source>
        <strain evidence="30">ATCC 49208 / DSM 771 / VKM B-1644</strain>
    </source>
</reference>
<evidence type="ECO:0000256" key="24">
    <source>
        <dbReference type="ARBA" id="ARBA00044770"/>
    </source>
</evidence>
<protein>
    <recommendedName>
        <fullName evidence="7">Penicillin-binding protein 1A</fullName>
        <ecNumber evidence="24">2.4.99.28</ecNumber>
        <ecNumber evidence="6">3.4.16.4</ecNumber>
    </recommendedName>
</protein>
<dbReference type="GO" id="GO:0008955">
    <property type="term" value="F:peptidoglycan glycosyltransferase activity"/>
    <property type="evidence" value="ECO:0007669"/>
    <property type="project" value="UniProtKB-EC"/>
</dbReference>
<dbReference type="PANTHER" id="PTHR32282">
    <property type="entry name" value="BINDING PROTEIN TRANSPEPTIDASE, PUTATIVE-RELATED"/>
    <property type="match status" value="1"/>
</dbReference>
<dbReference type="PROSITE" id="PS51257">
    <property type="entry name" value="PROKAR_LIPOPROTEIN"/>
    <property type="match status" value="1"/>
</dbReference>
<feature type="domain" description="Penicillin-binding protein transpeptidase" evidence="27">
    <location>
        <begin position="306"/>
        <end position="575"/>
    </location>
</feature>
<comment type="function">
    <text evidence="1">Cell wall formation. Synthesis of cross-linked peptidoglycan from the lipid intermediates. The enzyme has a penicillin-insensitive transglycosylase N-terminal domain (formation of linear glycan strands) and a penicillin-sensitive transpeptidase C-terminal domain (cross-linking of the peptide subunits).</text>
</comment>
<dbReference type="eggNOG" id="COG0744">
    <property type="taxonomic scope" value="Bacteria"/>
</dbReference>
<evidence type="ECO:0000256" key="18">
    <source>
        <dbReference type="ARBA" id="ARBA00022989"/>
    </source>
</evidence>
<dbReference type="RefSeq" id="WP_015756897.1">
    <property type="nucleotide sequence ID" value="NC_013216.1"/>
</dbReference>
<evidence type="ECO:0000256" key="2">
    <source>
        <dbReference type="ARBA" id="ARBA00004401"/>
    </source>
</evidence>
<comment type="pathway">
    <text evidence="3">Cell wall biogenesis; peptidoglycan biosynthesis.</text>
</comment>
<dbReference type="InterPro" id="IPR001264">
    <property type="entry name" value="Glyco_trans_51"/>
</dbReference>
<evidence type="ECO:0000256" key="11">
    <source>
        <dbReference type="ARBA" id="ARBA00022676"/>
    </source>
</evidence>
<evidence type="ECO:0000256" key="21">
    <source>
        <dbReference type="ARBA" id="ARBA00023268"/>
    </source>
</evidence>
<keyword evidence="11" id="KW-0328">Glycosyltransferase</keyword>
<accession>C8W693</accession>
<keyword evidence="14" id="KW-0378">Hydrolase</keyword>
<evidence type="ECO:0000256" key="7">
    <source>
        <dbReference type="ARBA" id="ARBA00018638"/>
    </source>
</evidence>
<dbReference type="Proteomes" id="UP000002217">
    <property type="component" value="Chromosome"/>
</dbReference>
<keyword evidence="18" id="KW-1133">Transmembrane helix</keyword>
<evidence type="ECO:0000313" key="29">
    <source>
        <dbReference type="EMBL" id="ACV62182.1"/>
    </source>
</evidence>
<comment type="pathway">
    <text evidence="26">Glycan biosynthesis.</text>
</comment>
<dbReference type="GO" id="GO:0009252">
    <property type="term" value="P:peptidoglycan biosynthetic process"/>
    <property type="evidence" value="ECO:0007669"/>
    <property type="project" value="UniProtKB-UniPathway"/>
</dbReference>
<evidence type="ECO:0000256" key="6">
    <source>
        <dbReference type="ARBA" id="ARBA00012448"/>
    </source>
</evidence>
<comment type="catalytic activity">
    <reaction evidence="25">
        <text>[GlcNAc-(1-&gt;4)-Mur2Ac(oyl-L-Ala-gamma-D-Glu-L-Lys-D-Ala-D-Ala)](n)-di-trans,octa-cis-undecaprenyl diphosphate + beta-D-GlcNAc-(1-&gt;4)-Mur2Ac(oyl-L-Ala-gamma-D-Glu-L-Lys-D-Ala-D-Ala)-di-trans,octa-cis-undecaprenyl diphosphate = [GlcNAc-(1-&gt;4)-Mur2Ac(oyl-L-Ala-gamma-D-Glu-L-Lys-D-Ala-D-Ala)](n+1)-di-trans,octa-cis-undecaprenyl diphosphate + di-trans,octa-cis-undecaprenyl diphosphate + H(+)</text>
        <dbReference type="Rhea" id="RHEA:23708"/>
        <dbReference type="Rhea" id="RHEA-COMP:9602"/>
        <dbReference type="Rhea" id="RHEA-COMP:9603"/>
        <dbReference type="ChEBI" id="CHEBI:15378"/>
        <dbReference type="ChEBI" id="CHEBI:58405"/>
        <dbReference type="ChEBI" id="CHEBI:60033"/>
        <dbReference type="ChEBI" id="CHEBI:78435"/>
        <dbReference type="EC" id="2.4.99.28"/>
    </reaction>
</comment>
<dbReference type="KEGG" id="dae:Dtox_1300"/>
<name>C8W693_DESAS</name>
<evidence type="ECO:0000259" key="27">
    <source>
        <dbReference type="Pfam" id="PF00905"/>
    </source>
</evidence>
<dbReference type="NCBIfam" id="TIGR02074">
    <property type="entry name" value="PBP_1a_fam"/>
    <property type="match status" value="1"/>
</dbReference>
<evidence type="ECO:0000256" key="4">
    <source>
        <dbReference type="ARBA" id="ARBA00007090"/>
    </source>
</evidence>
<evidence type="ECO:0000313" key="30">
    <source>
        <dbReference type="Proteomes" id="UP000002217"/>
    </source>
</evidence>
<keyword evidence="22" id="KW-0961">Cell wall biogenesis/degradation</keyword>
<sequence>MLKKISAILIILSLVFMSGCSVLKSLPEPEIPVASKIYDVNGQLITTVYRQNRNPVTMNEISPHVQDAIVAVEDSRFYRHHGLDFLGMLRALYRNLLAGGVVEGGSTITQQLAKNLYLGNERTFSRKLKEMVYAVQLERSFSKKEILQMYLNTIYFGQGAYGIEAASRYYFDTPAKDLDLAEGAMLAGIPRSPENYSPANDWDAAKKRQTVVLDRMAELNYISTEQAAAAKNEPLIPVKEKKWNQKAPYFIAEVVNYFKEHYPQNWEMIFTQGLSIYTTLDVKLQDSAEKAVQSNLAKSPPDLECALVALDPHNGYIKAMVGGRDFNRSQYNRVYARSQPGSAFKPFLYAAAIDAGYTAATTIKCEPTVYRLDTGENYIPKDYHGNYHYRPMTLKEALYISDNVVSVNLNNQIGPAVLASYAAKMGIDSPLRSYLSLVLGTSEVTPIEMARAYGPLANNGIKTKPFFILRVTDRYGRVLENNRPFQEQAIDPKSAYIVTDMLKSVLYPGGTAPQVAGIINRPAAGKTGTTEDLKDAWFVGYTPDIVAAVYTGYDDKNKKAGNTGGVIAAPIWADFIREGLKGQETNEFTVPDGIVFTDICPEDGLLAAPGDPRAIHAAFIKGTEPKTPCYSLLQDNLIQLPDNPEIRP</sequence>
<evidence type="ECO:0000256" key="13">
    <source>
        <dbReference type="ARBA" id="ARBA00022692"/>
    </source>
</evidence>
<evidence type="ECO:0000256" key="5">
    <source>
        <dbReference type="ARBA" id="ARBA00007739"/>
    </source>
</evidence>
<dbReference type="Pfam" id="PF00912">
    <property type="entry name" value="Transgly"/>
    <property type="match status" value="1"/>
</dbReference>
<keyword evidence="21" id="KW-0511">Multifunctional enzyme</keyword>
<evidence type="ECO:0000256" key="22">
    <source>
        <dbReference type="ARBA" id="ARBA00023316"/>
    </source>
</evidence>
<comment type="similarity">
    <text evidence="4">In the C-terminal section; belongs to the transpeptidase family.</text>
</comment>
<evidence type="ECO:0000256" key="14">
    <source>
        <dbReference type="ARBA" id="ARBA00022801"/>
    </source>
</evidence>
<evidence type="ECO:0000256" key="26">
    <source>
        <dbReference type="ARBA" id="ARBA00060592"/>
    </source>
</evidence>
<dbReference type="Gene3D" id="3.40.710.10">
    <property type="entry name" value="DD-peptidase/beta-lactamase superfamily"/>
    <property type="match status" value="1"/>
</dbReference>
<dbReference type="GO" id="GO:0006508">
    <property type="term" value="P:proteolysis"/>
    <property type="evidence" value="ECO:0007669"/>
    <property type="project" value="UniProtKB-KW"/>
</dbReference>
<dbReference type="InterPro" id="IPR050396">
    <property type="entry name" value="Glycosyltr_51/Transpeptidase"/>
</dbReference>
<keyword evidence="8" id="KW-1003">Cell membrane</keyword>
<evidence type="ECO:0000256" key="1">
    <source>
        <dbReference type="ARBA" id="ARBA00002624"/>
    </source>
</evidence>
<dbReference type="GO" id="GO:0030288">
    <property type="term" value="C:outer membrane-bounded periplasmic space"/>
    <property type="evidence" value="ECO:0007669"/>
    <property type="project" value="TreeGrafter"/>
</dbReference>
<keyword evidence="15" id="KW-0133">Cell shape</keyword>
<dbReference type="FunFam" id="1.10.3810.10:FF:000001">
    <property type="entry name" value="Penicillin-binding protein 1A"/>
    <property type="match status" value="1"/>
</dbReference>
<keyword evidence="9" id="KW-0121">Carboxypeptidase</keyword>
<evidence type="ECO:0000256" key="25">
    <source>
        <dbReference type="ARBA" id="ARBA00049902"/>
    </source>
</evidence>
<dbReference type="Pfam" id="PF00905">
    <property type="entry name" value="Transpeptidase"/>
    <property type="match status" value="1"/>
</dbReference>
<dbReference type="InterPro" id="IPR012338">
    <property type="entry name" value="Beta-lactam/transpept-like"/>
</dbReference>
<keyword evidence="10" id="KW-0645">Protease</keyword>
<keyword evidence="19" id="KW-0472">Membrane</keyword>
<dbReference type="EMBL" id="CP001720">
    <property type="protein sequence ID" value="ACV62182.1"/>
    <property type="molecule type" value="Genomic_DNA"/>
</dbReference>
<evidence type="ECO:0000256" key="20">
    <source>
        <dbReference type="ARBA" id="ARBA00023251"/>
    </source>
</evidence>
<dbReference type="OrthoDB" id="9766909at2"/>